<evidence type="ECO:0000313" key="2">
    <source>
        <dbReference type="Proteomes" id="UP000814128"/>
    </source>
</evidence>
<protein>
    <submittedName>
        <fullName evidence="1">Uncharacterized protein</fullName>
    </submittedName>
</protein>
<sequence>MHTKCTSGRPVPHYPNSYSMCCNSREDDAGALAASNEHVDLESRPARDRHKGCKEAQGSTRGHMKDGIPRRDICIAVKRGEERWRGSRPRLGFGHIKACRALNFRGHFALELNLPVVKEGCDDRENFNIRAGTMVEAERAATNFFHPWRDAQVCDLHREGTATKGGESNDSSDSVTRTGAVVVGWVLRHREAESGLAGEPQHHLCLLRIPSKFNKMGAMEVV</sequence>
<reference evidence="1" key="2">
    <citation type="journal article" date="2022" name="New Phytol.">
        <title>Evolutionary transition to the ectomycorrhizal habit in the genomes of a hyperdiverse lineage of mushroom-forming fungi.</title>
        <authorList>
            <person name="Looney B."/>
            <person name="Miyauchi S."/>
            <person name="Morin E."/>
            <person name="Drula E."/>
            <person name="Courty P.E."/>
            <person name="Kohler A."/>
            <person name="Kuo A."/>
            <person name="LaButti K."/>
            <person name="Pangilinan J."/>
            <person name="Lipzen A."/>
            <person name="Riley R."/>
            <person name="Andreopoulos W."/>
            <person name="He G."/>
            <person name="Johnson J."/>
            <person name="Nolan M."/>
            <person name="Tritt A."/>
            <person name="Barry K.W."/>
            <person name="Grigoriev I.V."/>
            <person name="Nagy L.G."/>
            <person name="Hibbett D."/>
            <person name="Henrissat B."/>
            <person name="Matheny P.B."/>
            <person name="Labbe J."/>
            <person name="Martin F.M."/>
        </authorList>
    </citation>
    <scope>NUCLEOTIDE SEQUENCE</scope>
    <source>
        <strain evidence="1">EC-137</strain>
    </source>
</reference>
<organism evidence="1 2">
    <name type="scientific">Vararia minispora EC-137</name>
    <dbReference type="NCBI Taxonomy" id="1314806"/>
    <lineage>
        <taxon>Eukaryota</taxon>
        <taxon>Fungi</taxon>
        <taxon>Dikarya</taxon>
        <taxon>Basidiomycota</taxon>
        <taxon>Agaricomycotina</taxon>
        <taxon>Agaricomycetes</taxon>
        <taxon>Russulales</taxon>
        <taxon>Lachnocladiaceae</taxon>
        <taxon>Vararia</taxon>
    </lineage>
</organism>
<comment type="caution">
    <text evidence="1">The sequence shown here is derived from an EMBL/GenBank/DDBJ whole genome shotgun (WGS) entry which is preliminary data.</text>
</comment>
<name>A0ACB8QWY2_9AGAM</name>
<keyword evidence="2" id="KW-1185">Reference proteome</keyword>
<evidence type="ECO:0000313" key="1">
    <source>
        <dbReference type="EMBL" id="KAI0036344.1"/>
    </source>
</evidence>
<accession>A0ACB8QWY2</accession>
<dbReference type="EMBL" id="MU273472">
    <property type="protein sequence ID" value="KAI0036344.1"/>
    <property type="molecule type" value="Genomic_DNA"/>
</dbReference>
<dbReference type="Proteomes" id="UP000814128">
    <property type="component" value="Unassembled WGS sequence"/>
</dbReference>
<proteinExistence type="predicted"/>
<gene>
    <name evidence="1" type="ORF">K488DRAFT_67665</name>
</gene>
<reference evidence="1" key="1">
    <citation type="submission" date="2021-02" db="EMBL/GenBank/DDBJ databases">
        <authorList>
            <consortium name="DOE Joint Genome Institute"/>
            <person name="Ahrendt S."/>
            <person name="Looney B.P."/>
            <person name="Miyauchi S."/>
            <person name="Morin E."/>
            <person name="Drula E."/>
            <person name="Courty P.E."/>
            <person name="Chicoki N."/>
            <person name="Fauchery L."/>
            <person name="Kohler A."/>
            <person name="Kuo A."/>
            <person name="Labutti K."/>
            <person name="Pangilinan J."/>
            <person name="Lipzen A."/>
            <person name="Riley R."/>
            <person name="Andreopoulos W."/>
            <person name="He G."/>
            <person name="Johnson J."/>
            <person name="Barry K.W."/>
            <person name="Grigoriev I.V."/>
            <person name="Nagy L."/>
            <person name="Hibbett D."/>
            <person name="Henrissat B."/>
            <person name="Matheny P.B."/>
            <person name="Labbe J."/>
            <person name="Martin F."/>
        </authorList>
    </citation>
    <scope>NUCLEOTIDE SEQUENCE</scope>
    <source>
        <strain evidence="1">EC-137</strain>
    </source>
</reference>